<sequence>MKIYKSLILGILLIGCSTALQAQQEPVYTLYRYNTGFFNPAALGADDQITFKSNFRSQFVGIDDAPETQSFYLSLPLNEKVGIGLTTIVDNVFIEQATSLFASFSYKLQIGYATDLYFGIQAGGTFVSIDFNRLELPLDPLFSQNANDFNPNLGIGFYLKNEGYFASLSSPRLLRTDRIDDESGIVTTANNELQIHLSGGYHFNLSDEIVFTPSTLVRFSSEETIVDITATFKFLDRFEIGANYRADRAFGGLAYLSIQNWLELGYAYETNTSDINTFEDGTHEIGLTFKF</sequence>
<protein>
    <submittedName>
        <fullName evidence="2">Type IX secretion system membrane protein PorP/SprF</fullName>
    </submittedName>
</protein>
<evidence type="ECO:0000256" key="1">
    <source>
        <dbReference type="SAM" id="SignalP"/>
    </source>
</evidence>
<accession>A0A6P0URI9</accession>
<dbReference type="Pfam" id="PF11751">
    <property type="entry name" value="PorP_SprF"/>
    <property type="match status" value="1"/>
</dbReference>
<dbReference type="NCBIfam" id="TIGR03519">
    <property type="entry name" value="T9SS_PorP_fam"/>
    <property type="match status" value="1"/>
</dbReference>
<dbReference type="RefSeq" id="WP_163608842.1">
    <property type="nucleotide sequence ID" value="NZ_JAABOO010000005.1"/>
</dbReference>
<organism evidence="2 3">
    <name type="scientific">Leptobacterium flavescens</name>
    <dbReference type="NCBI Taxonomy" id="472055"/>
    <lineage>
        <taxon>Bacteria</taxon>
        <taxon>Pseudomonadati</taxon>
        <taxon>Bacteroidota</taxon>
        <taxon>Flavobacteriia</taxon>
        <taxon>Flavobacteriales</taxon>
        <taxon>Flavobacteriaceae</taxon>
        <taxon>Leptobacterium</taxon>
    </lineage>
</organism>
<gene>
    <name evidence="2" type="ORF">GWK08_18985</name>
</gene>
<comment type="caution">
    <text evidence="2">The sequence shown here is derived from an EMBL/GenBank/DDBJ whole genome shotgun (WGS) entry which is preliminary data.</text>
</comment>
<proteinExistence type="predicted"/>
<dbReference type="Proteomes" id="UP000468581">
    <property type="component" value="Unassembled WGS sequence"/>
</dbReference>
<feature type="chain" id="PRO_5026907310" evidence="1">
    <location>
        <begin position="23"/>
        <end position="291"/>
    </location>
</feature>
<dbReference type="InterPro" id="IPR036709">
    <property type="entry name" value="Autotransporte_beta_dom_sf"/>
</dbReference>
<name>A0A6P0URI9_9FLAO</name>
<evidence type="ECO:0000313" key="2">
    <source>
        <dbReference type="EMBL" id="NER15547.1"/>
    </source>
</evidence>
<dbReference type="InterPro" id="IPR019861">
    <property type="entry name" value="PorP/SprF_Bacteroidetes"/>
</dbReference>
<dbReference type="SUPFAM" id="SSF103515">
    <property type="entry name" value="Autotransporter"/>
    <property type="match status" value="1"/>
</dbReference>
<keyword evidence="1" id="KW-0732">Signal</keyword>
<dbReference type="PROSITE" id="PS51257">
    <property type="entry name" value="PROKAR_LIPOPROTEIN"/>
    <property type="match status" value="1"/>
</dbReference>
<dbReference type="EMBL" id="JAABOO010000005">
    <property type="protein sequence ID" value="NER15547.1"/>
    <property type="molecule type" value="Genomic_DNA"/>
</dbReference>
<reference evidence="2 3" key="1">
    <citation type="submission" date="2020-01" db="EMBL/GenBank/DDBJ databases">
        <title>Leptobacterium flavescens.</title>
        <authorList>
            <person name="Wang G."/>
        </authorList>
    </citation>
    <scope>NUCLEOTIDE SEQUENCE [LARGE SCALE GENOMIC DNA]</scope>
    <source>
        <strain evidence="2 3">KCTC 22160</strain>
    </source>
</reference>
<keyword evidence="3" id="KW-1185">Reference proteome</keyword>
<dbReference type="AlphaFoldDB" id="A0A6P0URI9"/>
<evidence type="ECO:0000313" key="3">
    <source>
        <dbReference type="Proteomes" id="UP000468581"/>
    </source>
</evidence>
<feature type="signal peptide" evidence="1">
    <location>
        <begin position="1"/>
        <end position="22"/>
    </location>
</feature>